<feature type="transmembrane region" description="Helical" evidence="6">
    <location>
        <begin position="238"/>
        <end position="257"/>
    </location>
</feature>
<comment type="subcellular location">
    <subcellularLocation>
        <location evidence="1">Cell membrane</location>
        <topology evidence="1">Multi-pass membrane protein</topology>
    </subcellularLocation>
</comment>
<dbReference type="InterPro" id="IPR022791">
    <property type="entry name" value="L-PG_synthase/AglD"/>
</dbReference>
<accession>A0A9W6SNC9</accession>
<proteinExistence type="predicted"/>
<dbReference type="EMBL" id="BSTX01000002">
    <property type="protein sequence ID" value="GLZ79096.1"/>
    <property type="molecule type" value="Genomic_DNA"/>
</dbReference>
<feature type="transmembrane region" description="Helical" evidence="6">
    <location>
        <begin position="20"/>
        <end position="40"/>
    </location>
</feature>
<organism evidence="7 8">
    <name type="scientific">Actinorhabdospora filicis</name>
    <dbReference type="NCBI Taxonomy" id="1785913"/>
    <lineage>
        <taxon>Bacteria</taxon>
        <taxon>Bacillati</taxon>
        <taxon>Actinomycetota</taxon>
        <taxon>Actinomycetes</taxon>
        <taxon>Micromonosporales</taxon>
        <taxon>Micromonosporaceae</taxon>
        <taxon>Actinorhabdospora</taxon>
    </lineage>
</organism>
<name>A0A9W6SNC9_9ACTN</name>
<feature type="transmembrane region" description="Helical" evidence="6">
    <location>
        <begin position="269"/>
        <end position="289"/>
    </location>
</feature>
<keyword evidence="2" id="KW-1003">Cell membrane</keyword>
<dbReference type="Pfam" id="PF03706">
    <property type="entry name" value="LPG_synthase_TM"/>
    <property type="match status" value="1"/>
</dbReference>
<evidence type="ECO:0000313" key="7">
    <source>
        <dbReference type="EMBL" id="GLZ79096.1"/>
    </source>
</evidence>
<dbReference type="Proteomes" id="UP001165079">
    <property type="component" value="Unassembled WGS sequence"/>
</dbReference>
<sequence length="322" mass="33958">MSLLARIKSVVAKPLVVHTVRYGFIAAVLLAVGYSLYSSWDDITAYLFQLAWQSVLLSFAAVFAGMYANVLAWRVIVRSLDSEVTVASAARITLLGNLAKYLPGSVWAYVAQMELGKRAGIPRARAFVASIIAVGLSTTASLLIGLFGLPSLRATDGGEPFMWVLLALIPVALFCAHPKVLTRLIEIFLRVLRRPPLGHQISWRTVLTATALSAVAFVCFGVHLWLLANAATDPGLDGLFRSVGSFSLAMTIGMLVVIAPSGLGVRDGVITAALAPFVGLTTAVAIAAISRAVFTVADLVAGGAAGISTVAELRKHKTEAKG</sequence>
<evidence type="ECO:0000256" key="3">
    <source>
        <dbReference type="ARBA" id="ARBA00022692"/>
    </source>
</evidence>
<protein>
    <submittedName>
        <fullName evidence="7">Membrane protein</fullName>
    </submittedName>
</protein>
<keyword evidence="8" id="KW-1185">Reference proteome</keyword>
<dbReference type="GO" id="GO:0005886">
    <property type="term" value="C:plasma membrane"/>
    <property type="evidence" value="ECO:0007669"/>
    <property type="project" value="UniProtKB-SubCell"/>
</dbReference>
<gene>
    <name evidence="7" type="ORF">Afil01_39030</name>
</gene>
<keyword evidence="5 6" id="KW-0472">Membrane</keyword>
<comment type="caution">
    <text evidence="7">The sequence shown here is derived from an EMBL/GenBank/DDBJ whole genome shotgun (WGS) entry which is preliminary data.</text>
</comment>
<keyword evidence="3 6" id="KW-0812">Transmembrane</keyword>
<evidence type="ECO:0000256" key="4">
    <source>
        <dbReference type="ARBA" id="ARBA00022989"/>
    </source>
</evidence>
<feature type="transmembrane region" description="Helical" evidence="6">
    <location>
        <begin position="126"/>
        <end position="149"/>
    </location>
</feature>
<feature type="transmembrane region" description="Helical" evidence="6">
    <location>
        <begin position="201"/>
        <end position="226"/>
    </location>
</feature>
<evidence type="ECO:0000256" key="6">
    <source>
        <dbReference type="SAM" id="Phobius"/>
    </source>
</evidence>
<feature type="transmembrane region" description="Helical" evidence="6">
    <location>
        <begin position="161"/>
        <end position="181"/>
    </location>
</feature>
<reference evidence="7" key="1">
    <citation type="submission" date="2023-03" db="EMBL/GenBank/DDBJ databases">
        <title>Actinorhabdospora filicis NBRC 111898.</title>
        <authorList>
            <person name="Ichikawa N."/>
            <person name="Sato H."/>
            <person name="Tonouchi N."/>
        </authorList>
    </citation>
    <scope>NUCLEOTIDE SEQUENCE</scope>
    <source>
        <strain evidence="7">NBRC 111898</strain>
    </source>
</reference>
<dbReference type="RefSeq" id="WP_285664223.1">
    <property type="nucleotide sequence ID" value="NZ_BSTX01000002.1"/>
</dbReference>
<evidence type="ECO:0000256" key="2">
    <source>
        <dbReference type="ARBA" id="ARBA00022475"/>
    </source>
</evidence>
<evidence type="ECO:0000313" key="8">
    <source>
        <dbReference type="Proteomes" id="UP001165079"/>
    </source>
</evidence>
<evidence type="ECO:0000256" key="1">
    <source>
        <dbReference type="ARBA" id="ARBA00004651"/>
    </source>
</evidence>
<dbReference type="AlphaFoldDB" id="A0A9W6SNC9"/>
<evidence type="ECO:0000256" key="5">
    <source>
        <dbReference type="ARBA" id="ARBA00023136"/>
    </source>
</evidence>
<feature type="transmembrane region" description="Helical" evidence="6">
    <location>
        <begin position="46"/>
        <end position="68"/>
    </location>
</feature>
<keyword evidence="4 6" id="KW-1133">Transmembrane helix</keyword>